<protein>
    <submittedName>
        <fullName evidence="1">Uncharacterized protein</fullName>
    </submittedName>
</protein>
<gene>
    <name evidence="1" type="ORF">dnm_069280</name>
</gene>
<organism evidence="1 2">
    <name type="scientific">Desulfonema magnum</name>
    <dbReference type="NCBI Taxonomy" id="45655"/>
    <lineage>
        <taxon>Bacteria</taxon>
        <taxon>Pseudomonadati</taxon>
        <taxon>Thermodesulfobacteriota</taxon>
        <taxon>Desulfobacteria</taxon>
        <taxon>Desulfobacterales</taxon>
        <taxon>Desulfococcaceae</taxon>
        <taxon>Desulfonema</taxon>
    </lineage>
</organism>
<dbReference type="AlphaFoldDB" id="A0A975GRB6"/>
<evidence type="ECO:0000313" key="1">
    <source>
        <dbReference type="EMBL" id="QTA90866.1"/>
    </source>
</evidence>
<dbReference type="Proteomes" id="UP000663722">
    <property type="component" value="Chromosome"/>
</dbReference>
<accession>A0A975GRB6</accession>
<keyword evidence="2" id="KW-1185">Reference proteome</keyword>
<reference evidence="1" key="1">
    <citation type="journal article" date="2021" name="Microb. Physiol.">
        <title>Proteogenomic Insights into the Physiology of Marine, Sulfate-Reducing, Filamentous Desulfonema limicola and Desulfonema magnum.</title>
        <authorList>
            <person name="Schnaars V."/>
            <person name="Wohlbrand L."/>
            <person name="Scheve S."/>
            <person name="Hinrichs C."/>
            <person name="Reinhardt R."/>
            <person name="Rabus R."/>
        </authorList>
    </citation>
    <scope>NUCLEOTIDE SEQUENCE</scope>
    <source>
        <strain evidence="1">4be13</strain>
    </source>
</reference>
<proteinExistence type="predicted"/>
<evidence type="ECO:0000313" key="2">
    <source>
        <dbReference type="Proteomes" id="UP000663722"/>
    </source>
</evidence>
<dbReference type="KEGG" id="dmm:dnm_069280"/>
<dbReference type="EMBL" id="CP061800">
    <property type="protein sequence ID" value="QTA90866.1"/>
    <property type="molecule type" value="Genomic_DNA"/>
</dbReference>
<name>A0A975GRB6_9BACT</name>
<sequence length="43" mass="4978">MNHGFTRITRISQIKKSVQSVQSEQIRGSEFCIKINIIIKTED</sequence>